<accession>A0A2T1N984</accession>
<dbReference type="InterPro" id="IPR011049">
    <property type="entry name" value="Serralysin-like_metalloprot_C"/>
</dbReference>
<comment type="caution">
    <text evidence="2">The sequence shown here is derived from an EMBL/GenBank/DDBJ whole genome shotgun (WGS) entry which is preliminary data.</text>
</comment>
<evidence type="ECO:0000313" key="3">
    <source>
        <dbReference type="Proteomes" id="UP000238426"/>
    </source>
</evidence>
<protein>
    <submittedName>
        <fullName evidence="2">Uncharacterized protein</fullName>
    </submittedName>
</protein>
<dbReference type="Proteomes" id="UP000238426">
    <property type="component" value="Unassembled WGS sequence"/>
</dbReference>
<evidence type="ECO:0000313" key="2">
    <source>
        <dbReference type="EMBL" id="PSG88418.1"/>
    </source>
</evidence>
<dbReference type="RefSeq" id="WP_106463556.1">
    <property type="nucleotide sequence ID" value="NZ_PXOQ01000009.1"/>
</dbReference>
<gene>
    <name evidence="2" type="ORF">C7H52_08945</name>
</gene>
<name>A0A2T1N984_9FLAO</name>
<keyword evidence="1" id="KW-0732">Signal</keyword>
<dbReference type="AlphaFoldDB" id="A0A2T1N984"/>
<reference evidence="2 3" key="1">
    <citation type="submission" date="2018-03" db="EMBL/GenBank/DDBJ databases">
        <title>Mesoflavibacter sp. HG37 and Mesoflavibacter sp. HG96 sp.nov., two marine bacteria isolated from seawater of Western Pacific Ocean.</title>
        <authorList>
            <person name="Cheng H."/>
            <person name="Wu Y.-H."/>
            <person name="Guo L.-L."/>
            <person name="Xu X.-W."/>
        </authorList>
    </citation>
    <scope>NUCLEOTIDE SEQUENCE [LARGE SCALE GENOMIC DNA]</scope>
    <source>
        <strain evidence="2 3">KCTC 32269</strain>
    </source>
</reference>
<dbReference type="OrthoDB" id="1488700at2"/>
<feature type="chain" id="PRO_5015730049" evidence="1">
    <location>
        <begin position="19"/>
        <end position="1008"/>
    </location>
</feature>
<proteinExistence type="predicted"/>
<keyword evidence="3" id="KW-1185">Reference proteome</keyword>
<dbReference type="EMBL" id="PXOQ01000009">
    <property type="protein sequence ID" value="PSG88418.1"/>
    <property type="molecule type" value="Genomic_DNA"/>
</dbReference>
<evidence type="ECO:0000256" key="1">
    <source>
        <dbReference type="SAM" id="SignalP"/>
    </source>
</evidence>
<feature type="signal peptide" evidence="1">
    <location>
        <begin position="1"/>
        <end position="18"/>
    </location>
</feature>
<dbReference type="Gene3D" id="2.150.10.10">
    <property type="entry name" value="Serralysin-like metalloprotease, C-terminal"/>
    <property type="match status" value="1"/>
</dbReference>
<organism evidence="2 3">
    <name type="scientific">Aurantibacter aestuarii</name>
    <dbReference type="NCBI Taxonomy" id="1266046"/>
    <lineage>
        <taxon>Bacteria</taxon>
        <taxon>Pseudomonadati</taxon>
        <taxon>Bacteroidota</taxon>
        <taxon>Flavobacteriia</taxon>
        <taxon>Flavobacteriales</taxon>
        <taxon>Flavobacteriaceae</taxon>
        <taxon>Aurantibacter</taxon>
    </lineage>
</organism>
<sequence length="1008" mass="105426">MKKITYILCFLGFVTSYAQVGIGTTDPKATLDIVASDQANPASDDGILVPRIDAFPATNPIVDQDAMIVYLTTLDGTNTPGFYYWNNATTTWLPFGGSKDAWELLGNAGTDDTVNFLGTIDNEELVFKTNNTEFARLTTKGQFELSDANSNIFIGKQAGENVTIGRRNIYLGNNAGLSSVFNRDNIAIGDGAASTNILGNNSIAIGTDALENSDESDFSIAIGSGALNNRSKSFYNVGVGHRTLSLRATGDRNTAIGADAGRTTSGSNSVFIGYSADEENDGGNNVVIGAEAGIQSLTAFEPTGRVLIGHQVWQSQPGNNVLAIENSSSITPLLYGEFDNDILRIGGQLQIGSSDDTTPGSVYAFPTTDGTSGQVLTTDGAGAVTWQNGGAASADADWYEEGTTTAPDDINDNMFTQGNVGIGNVTPTTNLHVTGTTVPAVTGGVFTLVSQNFEASAVGDVSDTSGSFPYENNASSGCLSEDGWRISTTDASTAVANSCTTCSGNRAIIDFSTTNTTGCQQDNTLVVGVFSPTQTAVDVQFNYGYDQFRAGDIFNVTLYNTSNPANSVQVLNLAPGADTFNATSSTTQTVIPGDNYEIRVRYRANYSYGVSVDNFLITETVTASAGSYVFRLEDGQQQDGYVLTSDANGNATWEAPTGSGGGTDDQNLTLTGNTLSIENGNSVTLSDDWKTTGNTGTNSATNFLGTNDNQPLVIRTNNIERTRITTKGQIEVLNTGKNTFIGQNAGNLTPIATNQFSVFIGDNAGQNHTGGSFNNFNTAVGSEAMSTSTNGGFNTALGARTLQRTTTGSYNTVVGQIAGQAITTGFNNTAIGQRSLYINTTGNDNTAVGQDALAILNGGNGNVGLGQAALAQLSGGSNNVAIGFEAGNSTTGVNNSSNSIYLGTNAGYDVRLSNALFINNSNLQTAPDTETPLIGGDFTAKRVGINVDISPLTNLTHTLTVNGSVKVETLMNLKPSNEPAAPEEGDVYYDSALKKVRVWTGATWENLN</sequence>